<dbReference type="GO" id="GO:0003866">
    <property type="term" value="F:3-phosphoshikimate 1-carboxyvinyltransferase activity"/>
    <property type="evidence" value="ECO:0007669"/>
    <property type="project" value="UniProtKB-EC"/>
</dbReference>
<organism evidence="10 11">
    <name type="scientific">Luteibaculum oceani</name>
    <dbReference type="NCBI Taxonomy" id="1294296"/>
    <lineage>
        <taxon>Bacteria</taxon>
        <taxon>Pseudomonadati</taxon>
        <taxon>Bacteroidota</taxon>
        <taxon>Flavobacteriia</taxon>
        <taxon>Flavobacteriales</taxon>
        <taxon>Luteibaculaceae</taxon>
        <taxon>Luteibaculum</taxon>
    </lineage>
</organism>
<evidence type="ECO:0000256" key="4">
    <source>
        <dbReference type="ARBA" id="ARBA00022605"/>
    </source>
</evidence>
<dbReference type="RefSeq" id="WP_147014047.1">
    <property type="nucleotide sequence ID" value="NZ_VORB01000004.1"/>
</dbReference>
<dbReference type="GO" id="GO:0009073">
    <property type="term" value="P:aromatic amino acid family biosynthetic process"/>
    <property type="evidence" value="ECO:0007669"/>
    <property type="project" value="UniProtKB-KW"/>
</dbReference>
<keyword evidence="4" id="KW-0028">Amino-acid biosynthesis</keyword>
<dbReference type="SUPFAM" id="SSF55205">
    <property type="entry name" value="EPT/RTPC-like"/>
    <property type="match status" value="1"/>
</dbReference>
<dbReference type="InterPro" id="IPR013792">
    <property type="entry name" value="RNA3'P_cycl/enolpyr_Trfase_a/b"/>
</dbReference>
<feature type="domain" description="Enolpyruvate transferase" evidence="9">
    <location>
        <begin position="3"/>
        <end position="395"/>
    </location>
</feature>
<evidence type="ECO:0000256" key="2">
    <source>
        <dbReference type="ARBA" id="ARBA00009948"/>
    </source>
</evidence>
<proteinExistence type="inferred from homology"/>
<protein>
    <recommendedName>
        <fullName evidence="3">3-phosphoshikimate 1-carboxyvinyltransferase</fullName>
        <ecNumber evidence="3">2.5.1.19</ecNumber>
    </recommendedName>
    <alternativeName>
        <fullName evidence="7">5-enolpyruvylshikimate-3-phosphate synthase</fullName>
    </alternativeName>
</protein>
<keyword evidence="6" id="KW-0057">Aromatic amino acid biosynthesis</keyword>
<comment type="caution">
    <text evidence="10">The sequence shown here is derived from an EMBL/GenBank/DDBJ whole genome shotgun (WGS) entry which is preliminary data.</text>
</comment>
<dbReference type="PANTHER" id="PTHR21090:SF5">
    <property type="entry name" value="PENTAFUNCTIONAL AROM POLYPEPTIDE"/>
    <property type="match status" value="1"/>
</dbReference>
<dbReference type="InterPro" id="IPR001986">
    <property type="entry name" value="Enolpyruvate_Tfrase_dom"/>
</dbReference>
<accession>A0A5C6VAL4</accession>
<keyword evidence="5 10" id="KW-0808">Transferase</keyword>
<comment type="catalytic activity">
    <reaction evidence="8">
        <text>3-phosphoshikimate + phosphoenolpyruvate = 5-O-(1-carboxyvinyl)-3-phosphoshikimate + phosphate</text>
        <dbReference type="Rhea" id="RHEA:21256"/>
        <dbReference type="ChEBI" id="CHEBI:43474"/>
        <dbReference type="ChEBI" id="CHEBI:57701"/>
        <dbReference type="ChEBI" id="CHEBI:58702"/>
        <dbReference type="ChEBI" id="CHEBI:145989"/>
        <dbReference type="EC" id="2.5.1.19"/>
    </reaction>
    <physiologicalReaction direction="left-to-right" evidence="8">
        <dbReference type="Rhea" id="RHEA:21257"/>
    </physiologicalReaction>
</comment>
<evidence type="ECO:0000256" key="5">
    <source>
        <dbReference type="ARBA" id="ARBA00022679"/>
    </source>
</evidence>
<dbReference type="EC" id="2.5.1.19" evidence="3"/>
<dbReference type="EMBL" id="VORB01000004">
    <property type="protein sequence ID" value="TXC81366.1"/>
    <property type="molecule type" value="Genomic_DNA"/>
</dbReference>
<dbReference type="PROSITE" id="PS00885">
    <property type="entry name" value="EPSP_SYNTHASE_2"/>
    <property type="match status" value="1"/>
</dbReference>
<evidence type="ECO:0000313" key="11">
    <source>
        <dbReference type="Proteomes" id="UP000321168"/>
    </source>
</evidence>
<evidence type="ECO:0000256" key="7">
    <source>
        <dbReference type="ARBA" id="ARBA00030046"/>
    </source>
</evidence>
<evidence type="ECO:0000256" key="8">
    <source>
        <dbReference type="ARBA" id="ARBA00044633"/>
    </source>
</evidence>
<dbReference type="PIRSF" id="PIRSF000505">
    <property type="entry name" value="EPSPS"/>
    <property type="match status" value="1"/>
</dbReference>
<gene>
    <name evidence="10" type="ORF">FRX97_05010</name>
</gene>
<dbReference type="Proteomes" id="UP000321168">
    <property type="component" value="Unassembled WGS sequence"/>
</dbReference>
<evidence type="ECO:0000259" key="9">
    <source>
        <dbReference type="Pfam" id="PF00275"/>
    </source>
</evidence>
<dbReference type="GO" id="GO:0009423">
    <property type="term" value="P:chorismate biosynthetic process"/>
    <property type="evidence" value="ECO:0007669"/>
    <property type="project" value="UniProtKB-UniPathway"/>
</dbReference>
<reference evidence="10 11" key="1">
    <citation type="submission" date="2019-08" db="EMBL/GenBank/DDBJ databases">
        <title>Genome of Luteibaculum oceani JCM 18817.</title>
        <authorList>
            <person name="Bowman J.P."/>
        </authorList>
    </citation>
    <scope>NUCLEOTIDE SEQUENCE [LARGE SCALE GENOMIC DNA]</scope>
    <source>
        <strain evidence="10 11">JCM 18817</strain>
    </source>
</reference>
<comment type="similarity">
    <text evidence="2">Belongs to the EPSP synthase family.</text>
</comment>
<evidence type="ECO:0000256" key="1">
    <source>
        <dbReference type="ARBA" id="ARBA00004811"/>
    </source>
</evidence>
<evidence type="ECO:0000256" key="6">
    <source>
        <dbReference type="ARBA" id="ARBA00023141"/>
    </source>
</evidence>
<comment type="pathway">
    <text evidence="1">Metabolic intermediate biosynthesis; chorismate biosynthesis; chorismate from D-erythrose 4-phosphate and phosphoenolpyruvate: step 6/7.</text>
</comment>
<dbReference type="PANTHER" id="PTHR21090">
    <property type="entry name" value="AROM/DEHYDROQUINATE SYNTHASE"/>
    <property type="match status" value="1"/>
</dbReference>
<sequence length="406" mass="45090">MQTKKVILPGSKSETNRGLILQHITQGKFKVENPSNAADSRLLMDLLKRIENNGNLEDTLVLDCGPAGTTFRFLTALCAFTPGKYLITGSARMKERPISDLVEALTLMGAQITYQEKEGYPPLAINGLTPPKKASTRVALNTSSQFLSALLLLSPFFEKGLEIKTIGKGGSKPYINMTLGFLEMLGAQIKVSDTRYLMELKEHRACSYRVNPDWSAASYWYLIALALDSSIILSGLKKESLQGDAILTSLFKSFGINTHFTNEGARLVNGEGDNTAFNYNFSDCPDLAQSFMIACVLTKREGNFAGLDSLKVKETDRILAMQQELAKIGWRLEEKPNGDYHLYQESVIPKSEVVISTYEDHRMAMAFAPLAILNKNIAISNPEVVDKSYPNFWKDINSFNLKPKFA</sequence>
<keyword evidence="11" id="KW-1185">Reference proteome</keyword>
<dbReference type="InterPro" id="IPR036968">
    <property type="entry name" value="Enolpyruvate_Tfrase_sf"/>
</dbReference>
<dbReference type="InterPro" id="IPR006264">
    <property type="entry name" value="EPSP_synthase"/>
</dbReference>
<dbReference type="CDD" id="cd01556">
    <property type="entry name" value="EPSP_synthase"/>
    <property type="match status" value="1"/>
</dbReference>
<evidence type="ECO:0000256" key="3">
    <source>
        <dbReference type="ARBA" id="ARBA00012450"/>
    </source>
</evidence>
<dbReference type="UniPathway" id="UPA00053">
    <property type="reaction ID" value="UER00089"/>
</dbReference>
<dbReference type="GO" id="GO:0008652">
    <property type="term" value="P:amino acid biosynthetic process"/>
    <property type="evidence" value="ECO:0007669"/>
    <property type="project" value="UniProtKB-KW"/>
</dbReference>
<dbReference type="Gene3D" id="3.65.10.10">
    <property type="entry name" value="Enolpyruvate transferase domain"/>
    <property type="match status" value="2"/>
</dbReference>
<evidence type="ECO:0000313" key="10">
    <source>
        <dbReference type="EMBL" id="TXC81366.1"/>
    </source>
</evidence>
<name>A0A5C6VAL4_9FLAO</name>
<dbReference type="OrthoDB" id="9809920at2"/>
<dbReference type="Pfam" id="PF00275">
    <property type="entry name" value="EPSP_synthase"/>
    <property type="match status" value="1"/>
</dbReference>
<dbReference type="InterPro" id="IPR023193">
    <property type="entry name" value="EPSP_synthase_CS"/>
</dbReference>
<dbReference type="AlphaFoldDB" id="A0A5C6VAL4"/>